<dbReference type="EMBL" id="FOPJ01000007">
    <property type="protein sequence ID" value="SFG60877.1"/>
    <property type="molecule type" value="Genomic_DNA"/>
</dbReference>
<dbReference type="InterPro" id="IPR032466">
    <property type="entry name" value="Metal_Hydrolase"/>
</dbReference>
<evidence type="ECO:0000313" key="10">
    <source>
        <dbReference type="EMBL" id="SFG60877.1"/>
    </source>
</evidence>
<dbReference type="AlphaFoldDB" id="A0A1I2TC48"/>
<dbReference type="CDD" id="cd00854">
    <property type="entry name" value="NagA"/>
    <property type="match status" value="1"/>
</dbReference>
<dbReference type="GO" id="GO:0046872">
    <property type="term" value="F:metal ion binding"/>
    <property type="evidence" value="ECO:0007669"/>
    <property type="project" value="UniProtKB-KW"/>
</dbReference>
<gene>
    <name evidence="10" type="ORF">SAMN05660282_01380</name>
</gene>
<organism evidence="10 11">
    <name type="scientific">Corynebacterium spheniscorum</name>
    <dbReference type="NCBI Taxonomy" id="185761"/>
    <lineage>
        <taxon>Bacteria</taxon>
        <taxon>Bacillati</taxon>
        <taxon>Actinomycetota</taxon>
        <taxon>Actinomycetes</taxon>
        <taxon>Mycobacteriales</taxon>
        <taxon>Corynebacteriaceae</taxon>
        <taxon>Corynebacterium</taxon>
    </lineage>
</organism>
<dbReference type="Pfam" id="PF01979">
    <property type="entry name" value="Amidohydro_1"/>
    <property type="match status" value="1"/>
</dbReference>
<evidence type="ECO:0000256" key="7">
    <source>
        <dbReference type="PIRSR" id="PIRSR038994-2"/>
    </source>
</evidence>
<feature type="binding site" evidence="8">
    <location>
        <position position="208"/>
    </location>
    <ligand>
        <name>Zn(2+)</name>
        <dbReference type="ChEBI" id="CHEBI:29105"/>
    </ligand>
</feature>
<feature type="binding site" evidence="7">
    <location>
        <begin position="232"/>
        <end position="233"/>
    </location>
    <ligand>
        <name>substrate</name>
    </ligand>
</feature>
<evidence type="ECO:0000256" key="4">
    <source>
        <dbReference type="ARBA" id="ARBA00023277"/>
    </source>
</evidence>
<protein>
    <submittedName>
        <fullName evidence="10">N-acetylglucosamine 6-phosphate deacetylase</fullName>
    </submittedName>
</protein>
<evidence type="ECO:0000259" key="9">
    <source>
        <dbReference type="Pfam" id="PF01979"/>
    </source>
</evidence>
<feature type="binding site" evidence="8">
    <location>
        <position position="142"/>
    </location>
    <ligand>
        <name>Zn(2+)</name>
        <dbReference type="ChEBI" id="CHEBI:29105"/>
    </ligand>
</feature>
<feature type="binding site" evidence="8">
    <location>
        <position position="229"/>
    </location>
    <ligand>
        <name>Zn(2+)</name>
        <dbReference type="ChEBI" id="CHEBI:29105"/>
    </ligand>
</feature>
<accession>A0A1I2TC48</accession>
<dbReference type="NCBIfam" id="TIGR00221">
    <property type="entry name" value="nagA"/>
    <property type="match status" value="1"/>
</dbReference>
<keyword evidence="2 8" id="KW-0479">Metal-binding</keyword>
<comment type="similarity">
    <text evidence="1 5">Belongs to the metallo-dependent hydrolases superfamily. NagA family.</text>
</comment>
<evidence type="ECO:0000256" key="2">
    <source>
        <dbReference type="ARBA" id="ARBA00022723"/>
    </source>
</evidence>
<dbReference type="PIRSF" id="PIRSF038994">
    <property type="entry name" value="NagA"/>
    <property type="match status" value="1"/>
</dbReference>
<evidence type="ECO:0000256" key="8">
    <source>
        <dbReference type="PIRSR" id="PIRSR038994-3"/>
    </source>
</evidence>
<comment type="cofactor">
    <cofactor evidence="8">
        <name>a divalent metal cation</name>
        <dbReference type="ChEBI" id="CHEBI:60240"/>
    </cofactor>
    <text evidence="8">Binds 1 divalent metal cation per subunit.</text>
</comment>
<dbReference type="Gene3D" id="2.30.40.10">
    <property type="entry name" value="Urease, subunit C, domain 1"/>
    <property type="match status" value="1"/>
</dbReference>
<name>A0A1I2TC48_9CORY</name>
<feature type="binding site" evidence="7">
    <location>
        <begin position="320"/>
        <end position="322"/>
    </location>
    <ligand>
        <name>substrate</name>
    </ligand>
</feature>
<dbReference type="InterPro" id="IPR003764">
    <property type="entry name" value="GlcNAc_6-P_deAcase"/>
</dbReference>
<evidence type="ECO:0000256" key="3">
    <source>
        <dbReference type="ARBA" id="ARBA00022801"/>
    </source>
</evidence>
<reference evidence="10 11" key="1">
    <citation type="submission" date="2016-10" db="EMBL/GenBank/DDBJ databases">
        <authorList>
            <person name="de Groot N.N."/>
        </authorList>
    </citation>
    <scope>NUCLEOTIDE SEQUENCE [LARGE SCALE GENOMIC DNA]</scope>
    <source>
        <strain>J11</strain>
        <strain evidence="11">PG 39</strain>
    </source>
</reference>
<dbReference type="GO" id="GO:0006046">
    <property type="term" value="P:N-acetylglucosamine catabolic process"/>
    <property type="evidence" value="ECO:0007669"/>
    <property type="project" value="TreeGrafter"/>
</dbReference>
<dbReference type="PANTHER" id="PTHR11113">
    <property type="entry name" value="N-ACETYLGLUCOSAMINE-6-PHOSPHATE DEACETYLASE"/>
    <property type="match status" value="1"/>
</dbReference>
<evidence type="ECO:0000313" key="11">
    <source>
        <dbReference type="Proteomes" id="UP000199065"/>
    </source>
</evidence>
<dbReference type="SUPFAM" id="SSF51556">
    <property type="entry name" value="Metallo-dependent hydrolases"/>
    <property type="match status" value="1"/>
</dbReference>
<evidence type="ECO:0000256" key="1">
    <source>
        <dbReference type="ARBA" id="ARBA00010716"/>
    </source>
</evidence>
<dbReference type="STRING" id="185761.SAMN05660282_01380"/>
<evidence type="ECO:0000256" key="5">
    <source>
        <dbReference type="PIRNR" id="PIRNR038994"/>
    </source>
</evidence>
<feature type="binding site" evidence="7">
    <location>
        <position position="264"/>
    </location>
    <ligand>
        <name>substrate</name>
    </ligand>
</feature>
<keyword evidence="3 5" id="KW-0378">Hydrolase</keyword>
<feature type="binding site" evidence="7">
    <location>
        <position position="240"/>
    </location>
    <ligand>
        <name>substrate</name>
    </ligand>
</feature>
<feature type="domain" description="Amidohydrolase-related" evidence="9">
    <location>
        <begin position="68"/>
        <end position="381"/>
    </location>
</feature>
<evidence type="ECO:0000256" key="6">
    <source>
        <dbReference type="PIRSR" id="PIRSR038994-1"/>
    </source>
</evidence>
<dbReference type="InterPro" id="IPR011059">
    <property type="entry name" value="Metal-dep_hydrolase_composite"/>
</dbReference>
<sequence length="397" mass="42390">MVVTNMTKTPTATIITNATLYNGNIGGVQRDAALRFEGNRITHVGNVAEADTWPKENTEIIDAQGAPVVPGYIDVHHHGGGGVAYDDGPEAALKALAEHAQHGTTRCVLSFVTDSLDIMEKRLHEAAELVRNNPRVLGLHPEGPFLDVGHKGAHPEKELKDPTPENVQRLIDAGEGTVVQMTLAPEKKGGLESVELLAKQGVVAAVGHTSCDYETAREAFNRGATQLTHAFNGMNGIHHRAPGPVIASLRDERVWLEIINDGIHVHPQVVRSLFVEAPERVVLVTDAMSATCNPDGHYMLGQLEVVVKDGVARLAEGDSLAGSTLTMDRAVANAVHQVGVDLSTAIAAATSHAARCIGMDKDYGYLAVDYPADVLILDEDTLLPHRIFADGEEVTAA</sequence>
<dbReference type="PANTHER" id="PTHR11113:SF14">
    <property type="entry name" value="N-ACETYLGLUCOSAMINE-6-PHOSPHATE DEACETYLASE"/>
    <property type="match status" value="1"/>
</dbReference>
<dbReference type="Gene3D" id="3.20.20.140">
    <property type="entry name" value="Metal-dependent hydrolases"/>
    <property type="match status" value="1"/>
</dbReference>
<keyword evidence="4 5" id="KW-0119">Carbohydrate metabolism</keyword>
<keyword evidence="11" id="KW-1185">Reference proteome</keyword>
<feature type="active site" description="Proton donor/acceptor" evidence="6">
    <location>
        <position position="286"/>
    </location>
</feature>
<proteinExistence type="inferred from homology"/>
<feature type="binding site" evidence="7">
    <location>
        <position position="153"/>
    </location>
    <ligand>
        <name>substrate</name>
    </ligand>
</feature>
<dbReference type="SUPFAM" id="SSF51338">
    <property type="entry name" value="Composite domain of metallo-dependent hydrolases"/>
    <property type="match status" value="1"/>
</dbReference>
<dbReference type="InterPro" id="IPR006680">
    <property type="entry name" value="Amidohydro-rel"/>
</dbReference>
<dbReference type="GO" id="GO:0008448">
    <property type="term" value="F:N-acetylglucosamine-6-phosphate deacetylase activity"/>
    <property type="evidence" value="ECO:0007669"/>
    <property type="project" value="InterPro"/>
</dbReference>
<dbReference type="Proteomes" id="UP000199065">
    <property type="component" value="Unassembled WGS sequence"/>
</dbReference>